<evidence type="ECO:0000313" key="3">
    <source>
        <dbReference type="Proteomes" id="UP001292216"/>
    </source>
</evidence>
<gene>
    <name evidence="2" type="ORF">U9M73_10575</name>
</gene>
<organism evidence="2 3">
    <name type="scientific">Paenibacillus phoenicis</name>
    <dbReference type="NCBI Taxonomy" id="554117"/>
    <lineage>
        <taxon>Bacteria</taxon>
        <taxon>Bacillati</taxon>
        <taxon>Bacillota</taxon>
        <taxon>Bacilli</taxon>
        <taxon>Bacillales</taxon>
        <taxon>Paenibacillaceae</taxon>
        <taxon>Paenibacillus</taxon>
    </lineage>
</organism>
<dbReference type="Proteomes" id="UP001292216">
    <property type="component" value="Unassembled WGS sequence"/>
</dbReference>
<dbReference type="InterPro" id="IPR008930">
    <property type="entry name" value="Terpenoid_cyclase/PrenylTrfase"/>
</dbReference>
<name>A0ABU5PL91_9BACL</name>
<evidence type="ECO:0000256" key="1">
    <source>
        <dbReference type="SAM" id="MobiDB-lite"/>
    </source>
</evidence>
<dbReference type="EMBL" id="JAYERP010000001">
    <property type="protein sequence ID" value="MEA3570442.1"/>
    <property type="molecule type" value="Genomic_DNA"/>
</dbReference>
<reference evidence="2 3" key="1">
    <citation type="submission" date="2023-12" db="EMBL/GenBank/DDBJ databases">
        <title>Whole genome sequencing of Paenibacillus phoenicis isolated from the Phoenix Mars Lander spacecraft assembly facility.</title>
        <authorList>
            <person name="Garcia A."/>
            <person name="Venkateswaran K."/>
        </authorList>
    </citation>
    <scope>NUCLEOTIDE SEQUENCE [LARGE SCALE GENOMIC DNA]</scope>
    <source>
        <strain evidence="2 3">3PO2SA</strain>
    </source>
</reference>
<dbReference type="SUPFAM" id="SSF48239">
    <property type="entry name" value="Terpenoid cyclases/Protein prenyltransferases"/>
    <property type="match status" value="1"/>
</dbReference>
<feature type="region of interest" description="Disordered" evidence="1">
    <location>
        <begin position="447"/>
        <end position="473"/>
    </location>
</feature>
<feature type="compositionally biased region" description="Polar residues" evidence="1">
    <location>
        <begin position="450"/>
        <end position="459"/>
    </location>
</feature>
<protein>
    <recommendedName>
        <fullName evidence="4">Heparinase</fullName>
    </recommendedName>
</protein>
<evidence type="ECO:0008006" key="4">
    <source>
        <dbReference type="Google" id="ProtNLM"/>
    </source>
</evidence>
<sequence>MEIEIYDKLVSMNDEFAQAAVEQQVLDPASRFYGGVIDPANGIAWPSHGGTPKDMAIWACALVNEDSRFYHEETLLKRLELAAQFMLRSQHADGSISPPWTNLHSPPDTAFVVSGLAQVYELLCTHAAEYAPVRKAAEDIRLFLERTIPVLLTGGCHTPNHRWVLCSALGFMYKLTGRSELKERAEAWLAEGIDCTQDGEWTERSNGIYNAVSDIVLIFAAEQLELPELLEPVRRNLRMMAYLIHPDGEVVTDYSGRQDFGSPFDLSGYFLAAKWLAYRDKDPLFEAIAELAGRSLRQPGGLPNHALLGLLRYPELRQPAVPPVPLPEDYRVVLNRSFPREHYLSGMEAAGHHGRIYHSKLHPDFGAPIARHRHGKTSATVMAEANSFFALRHGNVRLLAVQLASAFAPGYVKLEQMEELELEQGKSQEQSQKQGEGLLKKQAAEEIQEQRNVQGQGKAQENEQERGLGAKSGYRLTATERKGYYAPVAKELLPETARGPVSPWYLLPHHRREVTHEQQHRVEVEVLETAEGWSLRVQCAREEPILTQLTFLFGQESEMTGGEAVEQAENGMLFWKQGKVRLSSGEDWIELNGGVMEHKAAGLNNTGVPVNCRALVVNLLTPYDRTFELKLSH</sequence>
<proteinExistence type="predicted"/>
<accession>A0ABU5PL91</accession>
<keyword evidence="3" id="KW-1185">Reference proteome</keyword>
<comment type="caution">
    <text evidence="2">The sequence shown here is derived from an EMBL/GenBank/DDBJ whole genome shotgun (WGS) entry which is preliminary data.</text>
</comment>
<evidence type="ECO:0000313" key="2">
    <source>
        <dbReference type="EMBL" id="MEA3570442.1"/>
    </source>
</evidence>
<dbReference type="RefSeq" id="WP_323077235.1">
    <property type="nucleotide sequence ID" value="NZ_CBCSKM010000013.1"/>
</dbReference>